<dbReference type="PANTHER" id="PTHR34989">
    <property type="entry name" value="PROTEIN HDED"/>
    <property type="match status" value="1"/>
</dbReference>
<evidence type="ECO:0000313" key="2">
    <source>
        <dbReference type="EMBL" id="QCT72861.1"/>
    </source>
</evidence>
<dbReference type="Pfam" id="PF03729">
    <property type="entry name" value="DUF308"/>
    <property type="match status" value="2"/>
</dbReference>
<dbReference type="InterPro" id="IPR005325">
    <property type="entry name" value="DUF308_memb"/>
</dbReference>
<evidence type="ECO:0000256" key="1">
    <source>
        <dbReference type="SAM" id="Phobius"/>
    </source>
</evidence>
<accession>A0A4P9CDA3</accession>
<dbReference type="AlphaFoldDB" id="A0A4P9CDA3"/>
<evidence type="ECO:0000313" key="3">
    <source>
        <dbReference type="Proteomes" id="UP000218387"/>
    </source>
</evidence>
<proteinExistence type="predicted"/>
<keyword evidence="3" id="KW-1185">Reference proteome</keyword>
<keyword evidence="1" id="KW-0812">Transmembrane</keyword>
<dbReference type="Proteomes" id="UP000218387">
    <property type="component" value="Chromosome"/>
</dbReference>
<dbReference type="GO" id="GO:0005886">
    <property type="term" value="C:plasma membrane"/>
    <property type="evidence" value="ECO:0007669"/>
    <property type="project" value="TreeGrafter"/>
</dbReference>
<protein>
    <submittedName>
        <fullName evidence="2">HdeD family acid-resistance protein</fullName>
    </submittedName>
</protein>
<dbReference type="InterPro" id="IPR052712">
    <property type="entry name" value="Acid_resist_chaperone_HdeD"/>
</dbReference>
<feature type="transmembrane region" description="Helical" evidence="1">
    <location>
        <begin position="81"/>
        <end position="103"/>
    </location>
</feature>
<sequence length="199" mass="21986">MYEEQEPKGPIETLEEDLEKTIKHWWMFLILGILAIAIGIWLFFTPMQGYAALTIIFALTFLVSGIASIFVTIFNRKAIPAWGWNLISGILMLVLGIILVANLNLSADVLAFYVAFAVMFGGFNTIGYAFTTKSLGDTGWGWNLALGILVVILSIVLLLHPVFTALTITIWTGIAFLSLGISFCVLAYRLSKTNSMLKK</sequence>
<keyword evidence="1" id="KW-0472">Membrane</keyword>
<keyword evidence="1" id="KW-1133">Transmembrane helix</keyword>
<dbReference type="PANTHER" id="PTHR34989:SF1">
    <property type="entry name" value="PROTEIN HDED"/>
    <property type="match status" value="1"/>
</dbReference>
<organism evidence="2 3">
    <name type="scientific">Eubacterium maltosivorans</name>
    <dbReference type="NCBI Taxonomy" id="2041044"/>
    <lineage>
        <taxon>Bacteria</taxon>
        <taxon>Bacillati</taxon>
        <taxon>Bacillota</taxon>
        <taxon>Clostridia</taxon>
        <taxon>Eubacteriales</taxon>
        <taxon>Eubacteriaceae</taxon>
        <taxon>Eubacterium</taxon>
    </lineage>
</organism>
<name>A0A4P9CDA3_EUBML</name>
<dbReference type="KEGG" id="emt:CPZ25_016540"/>
<feature type="transmembrane region" description="Helical" evidence="1">
    <location>
        <begin position="50"/>
        <end position="74"/>
    </location>
</feature>
<dbReference type="EMBL" id="CP029487">
    <property type="protein sequence ID" value="QCT72861.1"/>
    <property type="molecule type" value="Genomic_DNA"/>
</dbReference>
<gene>
    <name evidence="2" type="ORF">CPZ25_016540</name>
</gene>
<feature type="transmembrane region" description="Helical" evidence="1">
    <location>
        <begin position="25"/>
        <end position="44"/>
    </location>
</feature>
<feature type="transmembrane region" description="Helical" evidence="1">
    <location>
        <begin position="109"/>
        <end position="130"/>
    </location>
</feature>
<feature type="transmembrane region" description="Helical" evidence="1">
    <location>
        <begin position="142"/>
        <end position="162"/>
    </location>
</feature>
<dbReference type="RefSeq" id="WP_058695806.1">
    <property type="nucleotide sequence ID" value="NZ_CABJDW020000018.1"/>
</dbReference>
<feature type="transmembrane region" description="Helical" evidence="1">
    <location>
        <begin position="168"/>
        <end position="190"/>
    </location>
</feature>
<reference evidence="2 3" key="1">
    <citation type="submission" date="2018-05" db="EMBL/GenBank/DDBJ databases">
        <title>Genome comparison of Eubacterium sp.</title>
        <authorList>
            <person name="Feng Y."/>
            <person name="Sanchez-Andrea I."/>
            <person name="Stams A.J.M."/>
            <person name="De Vos W.M."/>
        </authorList>
    </citation>
    <scope>NUCLEOTIDE SEQUENCE [LARGE SCALE GENOMIC DNA]</scope>
    <source>
        <strain evidence="2 3">YI</strain>
    </source>
</reference>